<dbReference type="Proteomes" id="UP000660024">
    <property type="component" value="Unassembled WGS sequence"/>
</dbReference>
<evidence type="ECO:0000313" key="3">
    <source>
        <dbReference type="Proteomes" id="UP000660024"/>
    </source>
</evidence>
<protein>
    <submittedName>
        <fullName evidence="2">DUF2236 domain-containing protein</fullName>
    </submittedName>
</protein>
<dbReference type="RefSeq" id="WP_200585621.1">
    <property type="nucleotide sequence ID" value="NZ_JAEHFY010000009.1"/>
</dbReference>
<comment type="caution">
    <text evidence="2">The sequence shown here is derived from an EMBL/GenBank/DDBJ whole genome shotgun (WGS) entry which is preliminary data.</text>
</comment>
<dbReference type="EMBL" id="JAEHFY010000009">
    <property type="protein sequence ID" value="MBK0382840.1"/>
    <property type="molecule type" value="Genomic_DNA"/>
</dbReference>
<dbReference type="InterPro" id="IPR037473">
    <property type="entry name" value="Lcp-like"/>
</dbReference>
<dbReference type="PANTHER" id="PTHR37539:SF1">
    <property type="entry name" value="ER-BOUND OXYGENASE MPAB_MPAB'_RUBBER OXYGENASE CATALYTIC DOMAIN-CONTAINING PROTEIN"/>
    <property type="match status" value="1"/>
</dbReference>
<accession>A0ABS1BIY6</accession>
<evidence type="ECO:0000259" key="1">
    <source>
        <dbReference type="Pfam" id="PF09995"/>
    </source>
</evidence>
<reference evidence="2 3" key="1">
    <citation type="submission" date="2020-12" db="EMBL/GenBank/DDBJ databases">
        <title>Bacterial novel species Pedobacter sp. SD-b isolated from soil.</title>
        <authorList>
            <person name="Jung H.-Y."/>
        </authorList>
    </citation>
    <scope>NUCLEOTIDE SEQUENCE [LARGE SCALE GENOMIC DNA]</scope>
    <source>
        <strain evidence="2 3">SD-b</strain>
    </source>
</reference>
<gene>
    <name evidence="2" type="ORF">I5M32_07690</name>
</gene>
<feature type="domain" description="ER-bound oxygenase mpaB/mpaB'/Rubber oxygenase catalytic" evidence="1">
    <location>
        <begin position="113"/>
        <end position="304"/>
    </location>
</feature>
<evidence type="ECO:0000313" key="2">
    <source>
        <dbReference type="EMBL" id="MBK0382840.1"/>
    </source>
</evidence>
<dbReference type="Pfam" id="PF09995">
    <property type="entry name" value="MPAB_Lcp_cat"/>
    <property type="match status" value="1"/>
</dbReference>
<name>A0ABS1BIY6_9SPHI</name>
<organism evidence="2 3">
    <name type="scientific">Pedobacter segetis</name>
    <dbReference type="NCBI Taxonomy" id="2793069"/>
    <lineage>
        <taxon>Bacteria</taxon>
        <taxon>Pseudomonadati</taxon>
        <taxon>Bacteroidota</taxon>
        <taxon>Sphingobacteriia</taxon>
        <taxon>Sphingobacteriales</taxon>
        <taxon>Sphingobacteriaceae</taxon>
        <taxon>Pedobacter</taxon>
    </lineage>
</organism>
<dbReference type="InterPro" id="IPR018713">
    <property type="entry name" value="MPAB/Lcp_cat_dom"/>
</dbReference>
<sequence>MLNDKDLNLLRITGDQPADDFVNLYFSDPDKKSRLGLALRQLCSNKDWAFFISQIPEASFFDLELGNIISPLKKEINSARKFFLSKEEYILQLLGLLSLPYCYAAADGAKVLYQTERMYKDVHKRLEETAQFVGSIMKKNAFEDDGCGKVQIFKVRVMHAAARFYLKKQNWDNSLGLPVNQEDMAGTNLSFSLIVIRGLRKMGFNISYQDQMDYIKYWSWIGQMLGVKPELLPKNGKEAREIDKIISERQFKASPEGKQLTVSLLNCFYQLNDHKVFNNEEIAAYMRFLLGNKAADIINLPTATFPSSKRRLLKLKSIFS</sequence>
<dbReference type="PANTHER" id="PTHR37539">
    <property type="entry name" value="SECRETED PROTEIN-RELATED"/>
    <property type="match status" value="1"/>
</dbReference>
<keyword evidence="3" id="KW-1185">Reference proteome</keyword>
<proteinExistence type="predicted"/>